<keyword evidence="2" id="KW-1185">Reference proteome</keyword>
<dbReference type="Proteomes" id="UP000829398">
    <property type="component" value="Chromosome 5"/>
</dbReference>
<proteinExistence type="predicted"/>
<sequence>MSIIGEAILTASVEMLINKLASEGIRLFARQGRIQADLVKWKNKLVTIKAVLDDAEEKKTTNDAVKLWLGELQNLVYDVEDLLDEFQTEAFRRKLLLGNGEPAAAHDQPSSSRTSTKSKFRKLIPTCCTTLTPRSIQFDYAMMSKIKKINDRFQDIEEGILPLNLIKSSAGGSKKARQRRDTTSLVEAKVYGRETEKKEIVELLLKDDSRNDGGFAVIPIIGMGGLGKTTLAQLVYNDKRVQDHFDLKAWTCVSEDFDVKGLTRTILSSITKQTVDNNDLNFLQEELKKQLSRKKFLLVLDDVWNENYTDWARLSLPFQAGAQGSKIVVTTRNEEVAKIMSLDQAYELKSLSTEDCLSVLAQHSLETTDFSSHKSLEEIGKEIVIKCNGLPLAAKTLGGLLHGKPYKREWKGVLSSKIWELPEDRCPIIPALAVSYYYLPPILKQCFAYCSLFPKDYEFDEEEIILLWCASGFLDHKESGNPNEDLGRKFFQELRSRSFFQQSATDASRFVMHDLINDLARWAAGGETYFTLEYTSEVNKRQCFSRNLRHLSYIRGDYDGVQRFGDLYDIQHLRTFLPVMLTNSGPCYLAPSILPKLLKLQRLRVFSLRGYCIPELPDSVGDLRYLRYLNLSGTVIRSLPESVNKLYNLHSLLLEDCDRLKKLCADMGNLIKLHHLKNSNTDSLEEMPLGIVRLTCLQTLCNFVVAKDSGSGLRELKSLTHLERTLKISKLENVKCVGDAMEAQMDGKKNLKELSLNWTCSTDGSSSREAETEMGVLDVLKPHANLEQFCIKGYGGMKFPTWLGDSLFSNLVTLKFENCGICTALPSVGQLPSLKHLVVCGMSSVRRLDPEFYGKDASIPFPYLETLRFEDMEEWEDWIPHGSGQGVEGFPKLRELHILRCSKLQGTFPEHLPALEKLVIKGCEELSVSVSSLPALCKLQIGGCKKVVWRSATDHLGSQNSVVCRDTSNQVFLAGPLKPQLQKLEELILSTKEQTYIWKSHDGLLQDICSLKRLTIDSCPKLQSLVAEEEKDQQQQLCELSCRLEYLILRYCKGLVKLPQSSLSLSSLREIEICRCHSLVSFPEVALPSKLKKIEIRECDALKSLPEAWMCGTNSSLEILKIWSCHSLPYIARVQLPPSLKRLDISHCDNIRTLTVEDGIQSSSRRYTSYLLEKLEIWDCPSLTCIFSKNELPATLESLEVGNQPPSLKSLNVWSCSKLESIAERLDNNTSLEMISILWCENLKFLPSGLHNLRQLQEIQLWGCENLVSFPEGGLPCAKLSKLGIYRCERLEALPKGLHNLKSLKKLRIGGKLPSLEEDGLPTNLHFLKIERNMEIWKSMIERGFHKFSSLRHLTIEGCDDDMVSFPPEDRRLGTTLPLPASLASLTIGDFPNLERLSSSIVDLQNLKYLKLYDCPKLKYFSEKGLPSSLLRLYIDECPLIEEKCRKDGEQYWDLLTHIPRVRIHLPVVFDDST</sequence>
<evidence type="ECO:0000313" key="1">
    <source>
        <dbReference type="EMBL" id="KAH9750235.1"/>
    </source>
</evidence>
<accession>A0ACB8K6C8</accession>
<gene>
    <name evidence="1" type="ORF">KPL71_013803</name>
</gene>
<dbReference type="EMBL" id="CM039174">
    <property type="protein sequence ID" value="KAH9750235.1"/>
    <property type="molecule type" value="Genomic_DNA"/>
</dbReference>
<evidence type="ECO:0000313" key="2">
    <source>
        <dbReference type="Proteomes" id="UP000829398"/>
    </source>
</evidence>
<comment type="caution">
    <text evidence="1">The sequence shown here is derived from an EMBL/GenBank/DDBJ whole genome shotgun (WGS) entry which is preliminary data.</text>
</comment>
<protein>
    <submittedName>
        <fullName evidence="1">Disease resistance protein</fullName>
    </submittedName>
</protein>
<organism evidence="1 2">
    <name type="scientific">Citrus sinensis</name>
    <name type="common">Sweet orange</name>
    <name type="synonym">Citrus aurantium var. sinensis</name>
    <dbReference type="NCBI Taxonomy" id="2711"/>
    <lineage>
        <taxon>Eukaryota</taxon>
        <taxon>Viridiplantae</taxon>
        <taxon>Streptophyta</taxon>
        <taxon>Embryophyta</taxon>
        <taxon>Tracheophyta</taxon>
        <taxon>Spermatophyta</taxon>
        <taxon>Magnoliopsida</taxon>
        <taxon>eudicotyledons</taxon>
        <taxon>Gunneridae</taxon>
        <taxon>Pentapetalae</taxon>
        <taxon>rosids</taxon>
        <taxon>malvids</taxon>
        <taxon>Sapindales</taxon>
        <taxon>Rutaceae</taxon>
        <taxon>Aurantioideae</taxon>
        <taxon>Citrus</taxon>
    </lineage>
</organism>
<name>A0ACB8K6C8_CITSI</name>
<reference evidence="2" key="1">
    <citation type="journal article" date="2023" name="Hortic. Res.">
        <title>A chromosome-level phased genome enabling allele-level studies in sweet orange: a case study on citrus Huanglongbing tolerance.</title>
        <authorList>
            <person name="Wu B."/>
            <person name="Yu Q."/>
            <person name="Deng Z."/>
            <person name="Duan Y."/>
            <person name="Luo F."/>
            <person name="Gmitter F. Jr."/>
        </authorList>
    </citation>
    <scope>NUCLEOTIDE SEQUENCE [LARGE SCALE GENOMIC DNA]</scope>
    <source>
        <strain evidence="2">cv. Valencia</strain>
    </source>
</reference>